<dbReference type="Gene3D" id="3.90.550.10">
    <property type="entry name" value="Spore Coat Polysaccharide Biosynthesis Protein SpsA, Chain A"/>
    <property type="match status" value="1"/>
</dbReference>
<comment type="similarity">
    <text evidence="1">Belongs to the glycosyltransferase 2 family.</text>
</comment>
<keyword evidence="3" id="KW-0808">Transferase</keyword>
<accession>A0A934V9R0</accession>
<sequence length="303" mass="33765">MKPDSFQPRVAAVFATMNRAETALACVMALARQTTPPEWVFVADNCSTDDTVSALGSLEHLPFTLVVHSMPDNLGNAGGVRAVMELAFEGGADAVWILDDDSWPREPALEAMLEGPWDPHVVRHPLQIDPRSGKFTWPLQIRDGDGWKLVWTEAELPAGAKVPSRISWTGALLPKEVRKKVGPVNGDLFIRGEDEEYPWRIEQAGFTQEAIRGAVMDHPGPLDVVHWHFLGKSFFFERGLADWKLYYKVRNMIWLKRGQAGGPAALRMAVVYAFAAILIDGWNRIPLLRRAISDGWSGRLGKM</sequence>
<evidence type="ECO:0000256" key="2">
    <source>
        <dbReference type="ARBA" id="ARBA00022676"/>
    </source>
</evidence>
<feature type="domain" description="Glycosyltransferase 2-like" evidence="4">
    <location>
        <begin position="14"/>
        <end position="114"/>
    </location>
</feature>
<proteinExistence type="inferred from homology"/>
<dbReference type="EMBL" id="JAENIK010000004">
    <property type="protein sequence ID" value="MBK1814415.1"/>
    <property type="molecule type" value="Genomic_DNA"/>
</dbReference>
<dbReference type="InterPro" id="IPR029044">
    <property type="entry name" value="Nucleotide-diphossugar_trans"/>
</dbReference>
<dbReference type="AlphaFoldDB" id="A0A934V9R0"/>
<dbReference type="Proteomes" id="UP000600139">
    <property type="component" value="Unassembled WGS sequence"/>
</dbReference>
<name>A0A934V9R0_9BACT</name>
<dbReference type="SUPFAM" id="SSF53448">
    <property type="entry name" value="Nucleotide-diphospho-sugar transferases"/>
    <property type="match status" value="1"/>
</dbReference>
<dbReference type="InterPro" id="IPR001173">
    <property type="entry name" value="Glyco_trans_2-like"/>
</dbReference>
<dbReference type="PANTHER" id="PTHR43179:SF12">
    <property type="entry name" value="GALACTOFURANOSYLTRANSFERASE GLFT2"/>
    <property type="match status" value="1"/>
</dbReference>
<gene>
    <name evidence="5" type="ORF">JIN84_02245</name>
</gene>
<reference evidence="5" key="1">
    <citation type="submission" date="2021-01" db="EMBL/GenBank/DDBJ databases">
        <title>Modified the classification status of verrucomicrobia.</title>
        <authorList>
            <person name="Feng X."/>
        </authorList>
    </citation>
    <scope>NUCLEOTIDE SEQUENCE</scope>
    <source>
        <strain evidence="5">JCM 18052</strain>
    </source>
</reference>
<keyword evidence="6" id="KW-1185">Reference proteome</keyword>
<dbReference type="PANTHER" id="PTHR43179">
    <property type="entry name" value="RHAMNOSYLTRANSFERASE WBBL"/>
    <property type="match status" value="1"/>
</dbReference>
<organism evidence="5 6">
    <name type="scientific">Luteolibacter yonseiensis</name>
    <dbReference type="NCBI Taxonomy" id="1144680"/>
    <lineage>
        <taxon>Bacteria</taxon>
        <taxon>Pseudomonadati</taxon>
        <taxon>Verrucomicrobiota</taxon>
        <taxon>Verrucomicrobiia</taxon>
        <taxon>Verrucomicrobiales</taxon>
        <taxon>Verrucomicrobiaceae</taxon>
        <taxon>Luteolibacter</taxon>
    </lineage>
</organism>
<evidence type="ECO:0000313" key="5">
    <source>
        <dbReference type="EMBL" id="MBK1814415.1"/>
    </source>
</evidence>
<evidence type="ECO:0000256" key="3">
    <source>
        <dbReference type="ARBA" id="ARBA00022679"/>
    </source>
</evidence>
<dbReference type="RefSeq" id="WP_200349381.1">
    <property type="nucleotide sequence ID" value="NZ_BAABHZ010000010.1"/>
</dbReference>
<protein>
    <submittedName>
        <fullName evidence="5">Glycosyltransferase</fullName>
    </submittedName>
</protein>
<dbReference type="Pfam" id="PF00535">
    <property type="entry name" value="Glycos_transf_2"/>
    <property type="match status" value="1"/>
</dbReference>
<comment type="caution">
    <text evidence="5">The sequence shown here is derived from an EMBL/GenBank/DDBJ whole genome shotgun (WGS) entry which is preliminary data.</text>
</comment>
<evidence type="ECO:0000313" key="6">
    <source>
        <dbReference type="Proteomes" id="UP000600139"/>
    </source>
</evidence>
<dbReference type="GO" id="GO:0016757">
    <property type="term" value="F:glycosyltransferase activity"/>
    <property type="evidence" value="ECO:0007669"/>
    <property type="project" value="UniProtKB-KW"/>
</dbReference>
<keyword evidence="2" id="KW-0328">Glycosyltransferase</keyword>
<evidence type="ECO:0000256" key="1">
    <source>
        <dbReference type="ARBA" id="ARBA00006739"/>
    </source>
</evidence>
<evidence type="ECO:0000259" key="4">
    <source>
        <dbReference type="Pfam" id="PF00535"/>
    </source>
</evidence>